<accession>A0A0A9F7T6</accession>
<reference evidence="1" key="1">
    <citation type="submission" date="2014-09" db="EMBL/GenBank/DDBJ databases">
        <authorList>
            <person name="Magalhaes I.L.F."/>
            <person name="Oliveira U."/>
            <person name="Santos F.R."/>
            <person name="Vidigal T.H.D.A."/>
            <person name="Brescovit A.D."/>
            <person name="Santos A.J."/>
        </authorList>
    </citation>
    <scope>NUCLEOTIDE SEQUENCE</scope>
    <source>
        <tissue evidence="1">Shoot tissue taken approximately 20 cm above the soil surface</tissue>
    </source>
</reference>
<organism evidence="1">
    <name type="scientific">Arundo donax</name>
    <name type="common">Giant reed</name>
    <name type="synonym">Donax arundinaceus</name>
    <dbReference type="NCBI Taxonomy" id="35708"/>
    <lineage>
        <taxon>Eukaryota</taxon>
        <taxon>Viridiplantae</taxon>
        <taxon>Streptophyta</taxon>
        <taxon>Embryophyta</taxon>
        <taxon>Tracheophyta</taxon>
        <taxon>Spermatophyta</taxon>
        <taxon>Magnoliopsida</taxon>
        <taxon>Liliopsida</taxon>
        <taxon>Poales</taxon>
        <taxon>Poaceae</taxon>
        <taxon>PACMAD clade</taxon>
        <taxon>Arundinoideae</taxon>
        <taxon>Arundineae</taxon>
        <taxon>Arundo</taxon>
    </lineage>
</organism>
<sequence length="48" mass="5443">MKAGYSHKTASPFADMLAFRKVSCSLDQSIKLRNISKPNHLHRGERKS</sequence>
<proteinExistence type="predicted"/>
<dbReference type="EMBL" id="GBRH01193563">
    <property type="protein sequence ID" value="JAE04333.1"/>
    <property type="molecule type" value="Transcribed_RNA"/>
</dbReference>
<dbReference type="AlphaFoldDB" id="A0A0A9F7T6"/>
<protein>
    <submittedName>
        <fullName evidence="1">Uncharacterized protein</fullName>
    </submittedName>
</protein>
<evidence type="ECO:0000313" key="1">
    <source>
        <dbReference type="EMBL" id="JAE04333.1"/>
    </source>
</evidence>
<reference evidence="1" key="2">
    <citation type="journal article" date="2015" name="Data Brief">
        <title>Shoot transcriptome of the giant reed, Arundo donax.</title>
        <authorList>
            <person name="Barrero R.A."/>
            <person name="Guerrero F.D."/>
            <person name="Moolhuijzen P."/>
            <person name="Goolsby J.A."/>
            <person name="Tidwell J."/>
            <person name="Bellgard S.E."/>
            <person name="Bellgard M.I."/>
        </authorList>
    </citation>
    <scope>NUCLEOTIDE SEQUENCE</scope>
    <source>
        <tissue evidence="1">Shoot tissue taken approximately 20 cm above the soil surface</tissue>
    </source>
</reference>
<name>A0A0A9F7T6_ARUDO</name>